<dbReference type="PANTHER" id="PTHR46193">
    <property type="entry name" value="6-PHOSPHOGLUCONATE PHOSPHATASE"/>
    <property type="match status" value="1"/>
</dbReference>
<gene>
    <name evidence="6" type="ORF">D2A34_01705</name>
</gene>
<evidence type="ECO:0000313" key="7">
    <source>
        <dbReference type="Proteomes" id="UP000265930"/>
    </source>
</evidence>
<evidence type="ECO:0000256" key="4">
    <source>
        <dbReference type="ARBA" id="ARBA00022842"/>
    </source>
</evidence>
<dbReference type="RefSeq" id="WP_119365516.1">
    <property type="nucleotide sequence ID" value="NZ_QXDJ01000001.1"/>
</dbReference>
<evidence type="ECO:0000313" key="6">
    <source>
        <dbReference type="EMBL" id="RII36117.1"/>
    </source>
</evidence>
<dbReference type="GO" id="GO:0046872">
    <property type="term" value="F:metal ion binding"/>
    <property type="evidence" value="ECO:0007669"/>
    <property type="project" value="UniProtKB-KW"/>
</dbReference>
<dbReference type="Gene3D" id="3.40.50.1000">
    <property type="entry name" value="HAD superfamily/HAD-like"/>
    <property type="match status" value="1"/>
</dbReference>
<dbReference type="NCBIfam" id="TIGR01509">
    <property type="entry name" value="HAD-SF-IA-v3"/>
    <property type="match status" value="1"/>
</dbReference>
<evidence type="ECO:0000256" key="5">
    <source>
        <dbReference type="ARBA" id="ARBA00023277"/>
    </source>
</evidence>
<dbReference type="InterPro" id="IPR023198">
    <property type="entry name" value="PGP-like_dom2"/>
</dbReference>
<dbReference type="CDD" id="cd07505">
    <property type="entry name" value="HAD_BPGM-like"/>
    <property type="match status" value="1"/>
</dbReference>
<evidence type="ECO:0000256" key="2">
    <source>
        <dbReference type="ARBA" id="ARBA00006171"/>
    </source>
</evidence>
<dbReference type="PANTHER" id="PTHR46193:SF18">
    <property type="entry name" value="HEXITOL PHOSPHATASE B"/>
    <property type="match status" value="1"/>
</dbReference>
<accession>A0A399IUG9</accession>
<dbReference type="InterPro" id="IPR006439">
    <property type="entry name" value="HAD-SF_hydro_IA"/>
</dbReference>
<evidence type="ECO:0000256" key="1">
    <source>
        <dbReference type="ARBA" id="ARBA00001946"/>
    </source>
</evidence>
<keyword evidence="3" id="KW-0479">Metal-binding</keyword>
<sequence>MKKKLAIFDLDGTLFDTKDVNFSSYKYALEKYNYNLEYEYFCKECYGMSYERFLPEILKDDKVSIHDIHKLKKALYPSNLGQAKINEHLFNIIELLKEKYFLAIVTTASRKNCIEILKYFRKHDLFDLIISYDDVVHVKPNPEGFIKAMKFFNIEPGQTIIFEDSSVGIEAAEKSGAGVFVVNKF</sequence>
<dbReference type="InterPro" id="IPR023214">
    <property type="entry name" value="HAD_sf"/>
</dbReference>
<dbReference type="InterPro" id="IPR041492">
    <property type="entry name" value="HAD_2"/>
</dbReference>
<dbReference type="GO" id="GO:0003824">
    <property type="term" value="F:catalytic activity"/>
    <property type="evidence" value="ECO:0007669"/>
    <property type="project" value="UniProtKB-ARBA"/>
</dbReference>
<organism evidence="6 7">
    <name type="scientific">Clostridium chromiireducens</name>
    <dbReference type="NCBI Taxonomy" id="225345"/>
    <lineage>
        <taxon>Bacteria</taxon>
        <taxon>Bacillati</taxon>
        <taxon>Bacillota</taxon>
        <taxon>Clostridia</taxon>
        <taxon>Eubacteriales</taxon>
        <taxon>Clostridiaceae</taxon>
        <taxon>Clostridium</taxon>
    </lineage>
</organism>
<dbReference type="SFLD" id="SFLDG01129">
    <property type="entry name" value="C1.5:_HAD__Beta-PGM__Phosphata"/>
    <property type="match status" value="1"/>
</dbReference>
<reference evidence="6 7" key="1">
    <citation type="submission" date="2018-08" db="EMBL/GenBank/DDBJ databases">
        <title>Genome of Clostridium chromiireducens C1, DSM12136.</title>
        <authorList>
            <person name="Xing M."/>
            <person name="Wei Y."/>
            <person name="Ang E.L."/>
            <person name="Zhao H."/>
            <person name="Zhang Y."/>
        </authorList>
    </citation>
    <scope>NUCLEOTIDE SEQUENCE [LARGE SCALE GENOMIC DNA]</scope>
    <source>
        <strain evidence="6 7">C1</strain>
    </source>
</reference>
<name>A0A399IUG9_9CLOT</name>
<dbReference type="AlphaFoldDB" id="A0A399IUG9"/>
<evidence type="ECO:0000256" key="3">
    <source>
        <dbReference type="ARBA" id="ARBA00022723"/>
    </source>
</evidence>
<comment type="cofactor">
    <cofactor evidence="1">
        <name>Mg(2+)</name>
        <dbReference type="ChEBI" id="CHEBI:18420"/>
    </cofactor>
</comment>
<dbReference type="Proteomes" id="UP000265930">
    <property type="component" value="Unassembled WGS sequence"/>
</dbReference>
<dbReference type="SFLD" id="SFLDS00003">
    <property type="entry name" value="Haloacid_Dehalogenase"/>
    <property type="match status" value="1"/>
</dbReference>
<keyword evidence="4" id="KW-0460">Magnesium</keyword>
<dbReference type="InterPro" id="IPR036412">
    <property type="entry name" value="HAD-like_sf"/>
</dbReference>
<comment type="caution">
    <text evidence="6">The sequence shown here is derived from an EMBL/GenBank/DDBJ whole genome shotgun (WGS) entry which is preliminary data.</text>
</comment>
<dbReference type="Gene3D" id="1.10.150.240">
    <property type="entry name" value="Putative phosphatase, domain 2"/>
    <property type="match status" value="1"/>
</dbReference>
<proteinExistence type="inferred from homology"/>
<dbReference type="SUPFAM" id="SSF56784">
    <property type="entry name" value="HAD-like"/>
    <property type="match status" value="1"/>
</dbReference>
<dbReference type="EMBL" id="QXDJ01000001">
    <property type="protein sequence ID" value="RII36117.1"/>
    <property type="molecule type" value="Genomic_DNA"/>
</dbReference>
<protein>
    <submittedName>
        <fullName evidence="6">HAD family phosphatase</fullName>
    </submittedName>
</protein>
<dbReference type="Pfam" id="PF13419">
    <property type="entry name" value="HAD_2"/>
    <property type="match status" value="1"/>
</dbReference>
<keyword evidence="5" id="KW-0119">Carbohydrate metabolism</keyword>
<dbReference type="InterPro" id="IPR051600">
    <property type="entry name" value="Beta-PGM-like"/>
</dbReference>
<comment type="similarity">
    <text evidence="2">Belongs to the HAD-like hydrolase superfamily. CbbY/CbbZ/Gph/YieH family.</text>
</comment>